<reference evidence="7" key="3">
    <citation type="submission" date="2025-09" db="UniProtKB">
        <authorList>
            <consortium name="Ensembl"/>
        </authorList>
    </citation>
    <scope>IDENTIFICATION</scope>
    <source>
        <strain evidence="7">Brown Norway</strain>
    </source>
</reference>
<protein>
    <recommendedName>
        <fullName evidence="4">Large ribosomal subunit protein uL14</fullName>
    </recommendedName>
    <alternativeName>
        <fullName evidence="5">60S ribosomal protein L23</fullName>
    </alternativeName>
</protein>
<reference evidence="7" key="1">
    <citation type="submission" date="2024-01" db="EMBL/GenBank/DDBJ databases">
        <title>GRCr8: a new rat reference genome assembly contstructed from accurate long reads and long range scaffolding.</title>
        <authorList>
            <person name="Doris P.A."/>
            <person name="Kalbfleisch T."/>
            <person name="Li K."/>
            <person name="Howe K."/>
            <person name="Wood J."/>
        </authorList>
    </citation>
    <scope>NUCLEOTIDE SEQUENCE [LARGE SCALE GENOMIC DNA]</scope>
    <source>
        <strain evidence="7">Brown Norway</strain>
    </source>
</reference>
<dbReference type="Pfam" id="PF00238">
    <property type="entry name" value="Ribosomal_L14"/>
    <property type="match status" value="1"/>
</dbReference>
<dbReference type="OrthoDB" id="407959at2759"/>
<keyword evidence="2 6" id="KW-0689">Ribosomal protein</keyword>
<organism evidence="7 8">
    <name type="scientific">Rattus norvegicus</name>
    <name type="common">Rat</name>
    <dbReference type="NCBI Taxonomy" id="10116"/>
    <lineage>
        <taxon>Eukaryota</taxon>
        <taxon>Metazoa</taxon>
        <taxon>Chordata</taxon>
        <taxon>Craniata</taxon>
        <taxon>Vertebrata</taxon>
        <taxon>Euteleostomi</taxon>
        <taxon>Mammalia</taxon>
        <taxon>Eutheria</taxon>
        <taxon>Euarchontoglires</taxon>
        <taxon>Glires</taxon>
        <taxon>Rodentia</taxon>
        <taxon>Myomorpha</taxon>
        <taxon>Muroidea</taxon>
        <taxon>Muridae</taxon>
        <taxon>Murinae</taxon>
        <taxon>Rattus</taxon>
    </lineage>
</organism>
<evidence type="ECO:0000256" key="5">
    <source>
        <dbReference type="ARBA" id="ARBA00035326"/>
    </source>
</evidence>
<evidence type="ECO:0000313" key="8">
    <source>
        <dbReference type="Proteomes" id="UP000002494"/>
    </source>
</evidence>
<dbReference type="Proteomes" id="UP000002494">
    <property type="component" value="Chromosome 3"/>
</dbReference>
<evidence type="ECO:0000256" key="1">
    <source>
        <dbReference type="ARBA" id="ARBA00010745"/>
    </source>
</evidence>
<evidence type="ECO:0000313" key="7">
    <source>
        <dbReference type="Ensembl" id="ENSRNOP00000076508.1"/>
    </source>
</evidence>
<keyword evidence="3 6" id="KW-0687">Ribonucleoprotein</keyword>
<evidence type="ECO:0000256" key="3">
    <source>
        <dbReference type="ARBA" id="ARBA00023274"/>
    </source>
</evidence>
<dbReference type="PANTHER" id="PTHR11761">
    <property type="entry name" value="50S/60S RIBOSOMAL PROTEIN L14/L23"/>
    <property type="match status" value="1"/>
</dbReference>
<proteinExistence type="inferred from homology"/>
<dbReference type="PANTHER" id="PTHR11761:SF8">
    <property type="entry name" value="LARGE RIBOSOMAL SUBUNIT PROTEIN UL14"/>
    <property type="match status" value="1"/>
</dbReference>
<dbReference type="GO" id="GO:0006412">
    <property type="term" value="P:translation"/>
    <property type="evidence" value="ECO:0007669"/>
    <property type="project" value="InterPro"/>
</dbReference>
<evidence type="ECO:0000256" key="6">
    <source>
        <dbReference type="RuleBase" id="RU003949"/>
    </source>
</evidence>
<comment type="similarity">
    <text evidence="1 6">Belongs to the universal ribosomal protein uL14 family.</text>
</comment>
<dbReference type="Ensembl" id="ENSRNOT00000032589.6">
    <property type="protein sequence ID" value="ENSRNOP00000076508.1"/>
    <property type="gene ID" value="ENSRNOG00000024412.6"/>
</dbReference>
<dbReference type="InterPro" id="IPR036853">
    <property type="entry name" value="Ribosomal_uL14_sf"/>
</dbReference>
<dbReference type="AlphaFoldDB" id="A0A8I5Y4M0"/>
<dbReference type="SMART" id="SM01374">
    <property type="entry name" value="Ribosomal_L14"/>
    <property type="match status" value="1"/>
</dbReference>
<dbReference type="CDD" id="cd00337">
    <property type="entry name" value="Ribosomal_uL14"/>
    <property type="match status" value="1"/>
</dbReference>
<dbReference type="GO" id="GO:0003735">
    <property type="term" value="F:structural constituent of ribosome"/>
    <property type="evidence" value="ECO:0000318"/>
    <property type="project" value="GO_Central"/>
</dbReference>
<reference evidence="7" key="2">
    <citation type="submission" date="2025-08" db="UniProtKB">
        <authorList>
            <consortium name="Ensembl"/>
        </authorList>
    </citation>
    <scope>IDENTIFICATION</scope>
    <source>
        <strain evidence="7">Brown Norway</strain>
    </source>
</reference>
<name>A0A8I5Y4M0_RAT</name>
<dbReference type="RGD" id="11504759">
    <property type="gene designation" value="LOC108350588"/>
</dbReference>
<dbReference type="GeneTree" id="ENSGT00390000004690"/>
<keyword evidence="8" id="KW-1185">Reference proteome</keyword>
<accession>A0A8I5Y4M0</accession>
<sequence length="140" mass="15043">MSEQRRGGSSGAKFRISLGLQVGAVINRADSTGTKNVYIISVKEIKGRLDRLPAAGVGHMVMATVQKSRPQLRKKVHPAMVIRQQKSCGRKDGVSLYFEEDAEVIVNNKGKMKGSAITGPIAKEHADSWPRIASNAGSTA</sequence>
<dbReference type="GO" id="GO:0070180">
    <property type="term" value="F:large ribosomal subunit rRNA binding"/>
    <property type="evidence" value="ECO:0000318"/>
    <property type="project" value="GO_Central"/>
</dbReference>
<dbReference type="SUPFAM" id="SSF50193">
    <property type="entry name" value="Ribosomal protein L14"/>
    <property type="match status" value="1"/>
</dbReference>
<evidence type="ECO:0000256" key="2">
    <source>
        <dbReference type="ARBA" id="ARBA00022980"/>
    </source>
</evidence>
<dbReference type="HAMAP" id="MF_01367">
    <property type="entry name" value="Ribosomal_uL14"/>
    <property type="match status" value="1"/>
</dbReference>
<dbReference type="Gene3D" id="2.40.150.20">
    <property type="entry name" value="Ribosomal protein L14"/>
    <property type="match status" value="1"/>
</dbReference>
<gene>
    <name evidence="7 9" type="primary">LOC108350588</name>
</gene>
<evidence type="ECO:0000256" key="4">
    <source>
        <dbReference type="ARBA" id="ARBA00035199"/>
    </source>
</evidence>
<evidence type="ECO:0000313" key="9">
    <source>
        <dbReference type="RGD" id="11504759"/>
    </source>
</evidence>
<dbReference type="GO" id="GO:0022625">
    <property type="term" value="C:cytosolic large ribosomal subunit"/>
    <property type="evidence" value="ECO:0000318"/>
    <property type="project" value="GO_Central"/>
</dbReference>
<dbReference type="AGR" id="RGD:11504759"/>
<dbReference type="InterPro" id="IPR000218">
    <property type="entry name" value="Ribosomal_uL14"/>
</dbReference>